<evidence type="ECO:0000256" key="1">
    <source>
        <dbReference type="ARBA" id="ARBA00004294"/>
    </source>
</evidence>
<keyword evidence="7" id="KW-0472">Membrane</keyword>
<evidence type="ECO:0000256" key="7">
    <source>
        <dbReference type="ARBA" id="ARBA00023136"/>
    </source>
</evidence>
<protein>
    <recommendedName>
        <fullName evidence="10">Mitoguardin 1</fullName>
    </recommendedName>
</protein>
<evidence type="ECO:0000256" key="4">
    <source>
        <dbReference type="ARBA" id="ARBA00022787"/>
    </source>
</evidence>
<dbReference type="PANTHER" id="PTHR21508">
    <property type="entry name" value="MITOGUARDIN"/>
    <property type="match status" value="1"/>
</dbReference>
<dbReference type="GO" id="GO:0005741">
    <property type="term" value="C:mitochondrial outer membrane"/>
    <property type="evidence" value="ECO:0007669"/>
    <property type="project" value="UniProtKB-SubCell"/>
</dbReference>
<keyword evidence="4" id="KW-1000">Mitochondrion outer membrane</keyword>
<evidence type="ECO:0000313" key="9">
    <source>
        <dbReference type="Proteomes" id="UP001460270"/>
    </source>
</evidence>
<comment type="subcellular location">
    <subcellularLocation>
        <location evidence="1">Mitochondrion outer membrane</location>
    </subcellularLocation>
</comment>
<evidence type="ECO:0000313" key="8">
    <source>
        <dbReference type="EMBL" id="KAK7944877.1"/>
    </source>
</evidence>
<keyword evidence="3" id="KW-0812">Transmembrane</keyword>
<name>A0AAW0QAF7_9GOBI</name>
<evidence type="ECO:0000256" key="3">
    <source>
        <dbReference type="ARBA" id="ARBA00022692"/>
    </source>
</evidence>
<comment type="similarity">
    <text evidence="2">Belongs to the mitoguardin family.</text>
</comment>
<dbReference type="EMBL" id="JBBPFD010000001">
    <property type="protein sequence ID" value="KAK7944877.1"/>
    <property type="molecule type" value="Genomic_DNA"/>
</dbReference>
<dbReference type="Proteomes" id="UP001460270">
    <property type="component" value="Unassembled WGS sequence"/>
</dbReference>
<evidence type="ECO:0000256" key="2">
    <source>
        <dbReference type="ARBA" id="ARBA00008969"/>
    </source>
</evidence>
<dbReference type="Pfam" id="PF10265">
    <property type="entry name" value="Miga"/>
    <property type="match status" value="1"/>
</dbReference>
<evidence type="ECO:0000256" key="6">
    <source>
        <dbReference type="ARBA" id="ARBA00023128"/>
    </source>
</evidence>
<dbReference type="AlphaFoldDB" id="A0AAW0QAF7"/>
<accession>A0AAW0QAF7</accession>
<dbReference type="GO" id="GO:0008053">
    <property type="term" value="P:mitochondrial fusion"/>
    <property type="evidence" value="ECO:0007669"/>
    <property type="project" value="InterPro"/>
</dbReference>
<comment type="caution">
    <text evidence="8">The sequence shown here is derived from an EMBL/GenBank/DDBJ whole genome shotgun (WGS) entry which is preliminary data.</text>
</comment>
<keyword evidence="9" id="KW-1185">Reference proteome</keyword>
<dbReference type="PANTHER" id="PTHR21508:SF3">
    <property type="entry name" value="MITOGUARDIN 1"/>
    <property type="match status" value="1"/>
</dbReference>
<reference evidence="9" key="1">
    <citation type="submission" date="2024-04" db="EMBL/GenBank/DDBJ databases">
        <title>Salinicola lusitanus LLJ914,a marine bacterium isolated from the Okinawa Trough.</title>
        <authorList>
            <person name="Li J."/>
        </authorList>
    </citation>
    <scope>NUCLEOTIDE SEQUENCE [LARGE SCALE GENOMIC DNA]</scope>
</reference>
<evidence type="ECO:0008006" key="10">
    <source>
        <dbReference type="Google" id="ProtNLM"/>
    </source>
</evidence>
<gene>
    <name evidence="8" type="ORF">WMY93_000605</name>
</gene>
<sequence>MEDVISAEFIYRLKSLLQRAYHLQEEFEGVLGMSGSGSQAEKMAEMLSNEDLEDSYLRDSISVADSTDSFVSAAELTEHRELRSVLGHHPFYEEALQSAEEGNITCRVLRTEMLDCLGDVDFLAKLHCVRQACELILCERTTRMFLAETGKKILSSIIVKAHKSPKRFEEVFDELISFLENTDHWENTEGELATRGVRHLNFYDIVLDFILMDSFEDLENPPISIQNVINNRWLNSSFKETAVASSCWSVLKQKRQHMKVHDGFIAHFYSVCEQISPVLAWGFLGPKSSLHDFCCFFKDQVRHFLKDIFDLDKVRYSSVETLAEDILRLMHRRSELLLAFVGADSLQNLDSCNNNELQLLPSNMLEARVQS</sequence>
<proteinExistence type="inferred from homology"/>
<keyword evidence="6" id="KW-0496">Mitochondrion</keyword>
<evidence type="ECO:0000256" key="5">
    <source>
        <dbReference type="ARBA" id="ARBA00022989"/>
    </source>
</evidence>
<organism evidence="8 9">
    <name type="scientific">Mugilogobius chulae</name>
    <name type="common">yellowstripe goby</name>
    <dbReference type="NCBI Taxonomy" id="88201"/>
    <lineage>
        <taxon>Eukaryota</taxon>
        <taxon>Metazoa</taxon>
        <taxon>Chordata</taxon>
        <taxon>Craniata</taxon>
        <taxon>Vertebrata</taxon>
        <taxon>Euteleostomi</taxon>
        <taxon>Actinopterygii</taxon>
        <taxon>Neopterygii</taxon>
        <taxon>Teleostei</taxon>
        <taxon>Neoteleostei</taxon>
        <taxon>Acanthomorphata</taxon>
        <taxon>Gobiaria</taxon>
        <taxon>Gobiiformes</taxon>
        <taxon>Gobioidei</taxon>
        <taxon>Gobiidae</taxon>
        <taxon>Gobionellinae</taxon>
        <taxon>Mugilogobius</taxon>
    </lineage>
</organism>
<keyword evidence="5" id="KW-1133">Transmembrane helix</keyword>
<dbReference type="InterPro" id="IPR019392">
    <property type="entry name" value="Miga"/>
</dbReference>